<organism evidence="2 3">
    <name type="scientific">Aegilops tauschii subsp. strangulata</name>
    <name type="common">Goatgrass</name>
    <dbReference type="NCBI Taxonomy" id="200361"/>
    <lineage>
        <taxon>Eukaryota</taxon>
        <taxon>Viridiplantae</taxon>
        <taxon>Streptophyta</taxon>
        <taxon>Embryophyta</taxon>
        <taxon>Tracheophyta</taxon>
        <taxon>Spermatophyta</taxon>
        <taxon>Magnoliopsida</taxon>
        <taxon>Liliopsida</taxon>
        <taxon>Poales</taxon>
        <taxon>Poaceae</taxon>
        <taxon>BOP clade</taxon>
        <taxon>Pooideae</taxon>
        <taxon>Triticodae</taxon>
        <taxon>Triticeae</taxon>
        <taxon>Triticinae</taxon>
        <taxon>Aegilops</taxon>
    </lineage>
</organism>
<protein>
    <recommendedName>
        <fullName evidence="1">Reverse transcriptase domain-containing protein</fullName>
    </recommendedName>
</protein>
<dbReference type="STRING" id="200361.A0A452Y8H6"/>
<dbReference type="PANTHER" id="PTHR33116:SF78">
    <property type="entry name" value="OS12G0587133 PROTEIN"/>
    <property type="match status" value="1"/>
</dbReference>
<accession>A0A452Y8H6</accession>
<feature type="domain" description="Reverse transcriptase" evidence="1">
    <location>
        <begin position="1"/>
        <end position="121"/>
    </location>
</feature>
<evidence type="ECO:0000313" key="3">
    <source>
        <dbReference type="Proteomes" id="UP000015105"/>
    </source>
</evidence>
<reference evidence="3" key="2">
    <citation type="journal article" date="2017" name="Nat. Plants">
        <title>The Aegilops tauschii genome reveals multiple impacts of transposons.</title>
        <authorList>
            <person name="Zhao G."/>
            <person name="Zou C."/>
            <person name="Li K."/>
            <person name="Wang K."/>
            <person name="Li T."/>
            <person name="Gao L."/>
            <person name="Zhang X."/>
            <person name="Wang H."/>
            <person name="Yang Z."/>
            <person name="Liu X."/>
            <person name="Jiang W."/>
            <person name="Mao L."/>
            <person name="Kong X."/>
            <person name="Jiao Y."/>
            <person name="Jia J."/>
        </authorList>
    </citation>
    <scope>NUCLEOTIDE SEQUENCE [LARGE SCALE GENOMIC DNA]</scope>
    <source>
        <strain evidence="3">cv. AL8/78</strain>
    </source>
</reference>
<dbReference type="Proteomes" id="UP000015105">
    <property type="component" value="Chromosome 1D"/>
</dbReference>
<proteinExistence type="predicted"/>
<keyword evidence="3" id="KW-1185">Reference proteome</keyword>
<reference evidence="2" key="5">
    <citation type="journal article" date="2021" name="G3 (Bethesda)">
        <title>Aegilops tauschii genome assembly Aet v5.0 features greater sequence contiguity and improved annotation.</title>
        <authorList>
            <person name="Wang L."/>
            <person name="Zhu T."/>
            <person name="Rodriguez J.C."/>
            <person name="Deal K.R."/>
            <person name="Dubcovsky J."/>
            <person name="McGuire P.E."/>
            <person name="Lux T."/>
            <person name="Spannagl M."/>
            <person name="Mayer K.F.X."/>
            <person name="Baldrich P."/>
            <person name="Meyers B.C."/>
            <person name="Huo N."/>
            <person name="Gu Y.Q."/>
            <person name="Zhou H."/>
            <person name="Devos K.M."/>
            <person name="Bennetzen J.L."/>
            <person name="Unver T."/>
            <person name="Budak H."/>
            <person name="Gulick P.J."/>
            <person name="Galiba G."/>
            <person name="Kalapos B."/>
            <person name="Nelson D.R."/>
            <person name="Li P."/>
            <person name="You F.M."/>
            <person name="Luo M.C."/>
            <person name="Dvorak J."/>
        </authorList>
    </citation>
    <scope>NUCLEOTIDE SEQUENCE [LARGE SCALE GENOMIC DNA]</scope>
    <source>
        <strain evidence="2">cv. AL8/78</strain>
    </source>
</reference>
<reference evidence="3" key="1">
    <citation type="journal article" date="2014" name="Science">
        <title>Ancient hybridizations among the ancestral genomes of bread wheat.</title>
        <authorList>
            <consortium name="International Wheat Genome Sequencing Consortium,"/>
            <person name="Marcussen T."/>
            <person name="Sandve S.R."/>
            <person name="Heier L."/>
            <person name="Spannagl M."/>
            <person name="Pfeifer M."/>
            <person name="Jakobsen K.S."/>
            <person name="Wulff B.B."/>
            <person name="Steuernagel B."/>
            <person name="Mayer K.F."/>
            <person name="Olsen O.A."/>
        </authorList>
    </citation>
    <scope>NUCLEOTIDE SEQUENCE [LARGE SCALE GENOMIC DNA]</scope>
    <source>
        <strain evidence="3">cv. AL8/78</strain>
    </source>
</reference>
<dbReference type="EnsemblPlants" id="AET1Gv20333200.1">
    <property type="protein sequence ID" value="AET1Gv20333200.1"/>
    <property type="gene ID" value="AET1Gv20333200"/>
</dbReference>
<reference evidence="2" key="3">
    <citation type="journal article" date="2017" name="Nature">
        <title>Genome sequence of the progenitor of the wheat D genome Aegilops tauschii.</title>
        <authorList>
            <person name="Luo M.C."/>
            <person name="Gu Y.Q."/>
            <person name="Puiu D."/>
            <person name="Wang H."/>
            <person name="Twardziok S.O."/>
            <person name="Deal K.R."/>
            <person name="Huo N."/>
            <person name="Zhu T."/>
            <person name="Wang L."/>
            <person name="Wang Y."/>
            <person name="McGuire P.E."/>
            <person name="Liu S."/>
            <person name="Long H."/>
            <person name="Ramasamy R.K."/>
            <person name="Rodriguez J.C."/>
            <person name="Van S.L."/>
            <person name="Yuan L."/>
            <person name="Wang Z."/>
            <person name="Xia Z."/>
            <person name="Xiao L."/>
            <person name="Anderson O.D."/>
            <person name="Ouyang S."/>
            <person name="Liang Y."/>
            <person name="Zimin A.V."/>
            <person name="Pertea G."/>
            <person name="Qi P."/>
            <person name="Bennetzen J.L."/>
            <person name="Dai X."/>
            <person name="Dawson M.W."/>
            <person name="Muller H.G."/>
            <person name="Kugler K."/>
            <person name="Rivarola-Duarte L."/>
            <person name="Spannagl M."/>
            <person name="Mayer K.F.X."/>
            <person name="Lu F.H."/>
            <person name="Bevan M.W."/>
            <person name="Leroy P."/>
            <person name="Li P."/>
            <person name="You F.M."/>
            <person name="Sun Q."/>
            <person name="Liu Z."/>
            <person name="Lyons E."/>
            <person name="Wicker T."/>
            <person name="Salzberg S.L."/>
            <person name="Devos K.M."/>
            <person name="Dvorak J."/>
        </authorList>
    </citation>
    <scope>NUCLEOTIDE SEQUENCE [LARGE SCALE GENOMIC DNA]</scope>
    <source>
        <strain evidence="2">cv. AL8/78</strain>
    </source>
</reference>
<dbReference type="InterPro" id="IPR000477">
    <property type="entry name" value="RT_dom"/>
</dbReference>
<evidence type="ECO:0000259" key="1">
    <source>
        <dbReference type="PROSITE" id="PS50878"/>
    </source>
</evidence>
<dbReference type="AlphaFoldDB" id="A0A452Y8H6"/>
<reference evidence="2" key="4">
    <citation type="submission" date="2019-03" db="UniProtKB">
        <authorList>
            <consortium name="EnsemblPlants"/>
        </authorList>
    </citation>
    <scope>IDENTIFICATION</scope>
</reference>
<dbReference type="Gramene" id="AET1Gv20333200.1">
    <property type="protein sequence ID" value="AET1Gv20333200.1"/>
    <property type="gene ID" value="AET1Gv20333200"/>
</dbReference>
<dbReference type="PROSITE" id="PS50878">
    <property type="entry name" value="RT_POL"/>
    <property type="match status" value="1"/>
</dbReference>
<evidence type="ECO:0000313" key="2">
    <source>
        <dbReference type="EnsemblPlants" id="AET1Gv20333200.1"/>
    </source>
</evidence>
<sequence>GLRQGDPMSPQLFVLAVDALGRLSKHAVASGILQQLHPRRSIPAISLYADDVVLFCHPTPSDIMAVKAILHLFGKASGLLVNYYKSSAMLLHCNQEVSTFVATELGYQIADLPLTYLGILLSVRRLTCTQLQ</sequence>
<dbReference type="PANTHER" id="PTHR33116">
    <property type="entry name" value="REVERSE TRANSCRIPTASE ZINC-BINDING DOMAIN-CONTAINING PROTEIN-RELATED-RELATED"/>
    <property type="match status" value="1"/>
</dbReference>
<dbReference type="Pfam" id="PF00078">
    <property type="entry name" value="RVT_1"/>
    <property type="match status" value="1"/>
</dbReference>
<name>A0A452Y8H6_AEGTS</name>